<dbReference type="SUPFAM" id="SSF49299">
    <property type="entry name" value="PKD domain"/>
    <property type="match status" value="7"/>
</dbReference>
<feature type="domain" description="PKD" evidence="1">
    <location>
        <begin position="692"/>
        <end position="765"/>
    </location>
</feature>
<name>A0A1W2GII1_REIFA</name>
<gene>
    <name evidence="2" type="ORF">SAMN04488029_2906</name>
</gene>
<evidence type="ECO:0000313" key="3">
    <source>
        <dbReference type="Proteomes" id="UP000192472"/>
    </source>
</evidence>
<dbReference type="NCBIfam" id="TIGR04183">
    <property type="entry name" value="Por_Secre_tail"/>
    <property type="match status" value="1"/>
</dbReference>
<reference evidence="2 3" key="1">
    <citation type="submission" date="2017-04" db="EMBL/GenBank/DDBJ databases">
        <authorList>
            <person name="Afonso C.L."/>
            <person name="Miller P.J."/>
            <person name="Scott M.A."/>
            <person name="Spackman E."/>
            <person name="Goraichik I."/>
            <person name="Dimitrov K.M."/>
            <person name="Suarez D.L."/>
            <person name="Swayne D.E."/>
        </authorList>
    </citation>
    <scope>NUCLEOTIDE SEQUENCE [LARGE SCALE GENOMIC DNA]</scope>
    <source>
        <strain evidence="2 3">DSM 26133</strain>
    </source>
</reference>
<feature type="domain" description="PKD" evidence="1">
    <location>
        <begin position="955"/>
        <end position="1012"/>
    </location>
</feature>
<evidence type="ECO:0000259" key="1">
    <source>
        <dbReference type="PROSITE" id="PS50093"/>
    </source>
</evidence>
<evidence type="ECO:0000313" key="2">
    <source>
        <dbReference type="EMBL" id="SMD36460.1"/>
    </source>
</evidence>
<dbReference type="PROSITE" id="PS50093">
    <property type="entry name" value="PKD"/>
    <property type="match status" value="5"/>
</dbReference>
<protein>
    <submittedName>
        <fullName evidence="2">Por secretion system C-terminal sorting domain-containing protein</fullName>
    </submittedName>
</protein>
<dbReference type="InterPro" id="IPR026444">
    <property type="entry name" value="Secre_tail"/>
</dbReference>
<keyword evidence="3" id="KW-1185">Reference proteome</keyword>
<dbReference type="InterPro" id="IPR013783">
    <property type="entry name" value="Ig-like_fold"/>
</dbReference>
<feature type="domain" description="PKD" evidence="1">
    <location>
        <begin position="459"/>
        <end position="496"/>
    </location>
</feature>
<dbReference type="Gene3D" id="2.60.40.10">
    <property type="entry name" value="Immunoglobulins"/>
    <property type="match status" value="7"/>
</dbReference>
<dbReference type="CDD" id="cd00146">
    <property type="entry name" value="PKD"/>
    <property type="match status" value="5"/>
</dbReference>
<organism evidence="2 3">
    <name type="scientific">Reichenbachiella faecimaris</name>
    <dbReference type="NCBI Taxonomy" id="692418"/>
    <lineage>
        <taxon>Bacteria</taxon>
        <taxon>Pseudomonadati</taxon>
        <taxon>Bacteroidota</taxon>
        <taxon>Cytophagia</taxon>
        <taxon>Cytophagales</taxon>
        <taxon>Reichenbachiellaceae</taxon>
        <taxon>Reichenbachiella</taxon>
    </lineage>
</organism>
<dbReference type="EMBL" id="FWYF01000003">
    <property type="protein sequence ID" value="SMD36460.1"/>
    <property type="molecule type" value="Genomic_DNA"/>
</dbReference>
<feature type="domain" description="PKD" evidence="1">
    <location>
        <begin position="617"/>
        <end position="676"/>
    </location>
</feature>
<proteinExistence type="predicted"/>
<dbReference type="Pfam" id="PF18911">
    <property type="entry name" value="PKD_4"/>
    <property type="match status" value="6"/>
</dbReference>
<accession>A0A1W2GII1</accession>
<dbReference type="InterPro" id="IPR035986">
    <property type="entry name" value="PKD_dom_sf"/>
</dbReference>
<dbReference type="Proteomes" id="UP000192472">
    <property type="component" value="Unassembled WGS sequence"/>
</dbReference>
<dbReference type="InterPro" id="IPR000601">
    <property type="entry name" value="PKD_dom"/>
</dbReference>
<feature type="domain" description="PKD" evidence="1">
    <location>
        <begin position="857"/>
        <end position="923"/>
    </location>
</feature>
<dbReference type="AlphaFoldDB" id="A0A1W2GII1"/>
<dbReference type="SMART" id="SM00089">
    <property type="entry name" value="PKD"/>
    <property type="match status" value="6"/>
</dbReference>
<dbReference type="STRING" id="692418.SAMN04488029_2906"/>
<sequence length="1202" mass="131528">MYTTKFRDLRVYSIIIGLVFCALRSIAQCPTSAFSIPSPTCLEQTLKIENTSTDASSFKWYFCGGALKDDSPKAQDVATISGNTPTGLSIVEDNGNYYIYIANRISDDIVKVYLGDNLNNDPISVENLGNIDNLLDGPEHIQLVKSGNEWIAFVANFSSNSIVRLNMGESLSSNPADYDSEQISIPDGVSINSPSEIEIIEDQDNYYLFVSSRSGSTINRLDFGSSLLNNPFSGDDILVNGSSQPRSFSFDKDCDTWFGIVSSEGTGKIHQMTFNSGISNTPDVSEIALSGDAMSQPLRLRMTNDSNEFEGLIATRSGVIFRFSLGENLSSLNMSVEDLGDQSLFSNTFGFDLYFDGDEYHGFGIKSSSPRNLTRIDFSSTCGASTKTSNDKIPANIRYNQEGSHTITLRTTNNVGNIDYFTQSIVVSADISPSISFSDNANECISQPNTFTPSNTGLISYEWSFDDGTTIGSTDISPSHTFSQTGDSIVHLTVYDGTCYNFVKDTISIFPEPVTPTFFTSGSPYCTGADITFTNLFDESDYNGATLTYEWDYNGEGTSTERNGAYNFDTESVKTVTLTASIPGCTTPSAEPDLDLIAGPAVDFSVSDRCLGDDTQFTNLTEGNLITGQTWQFGDTETSTSSSPTHAYADAGDYSVTLTVTNSGGCNNVLTLPLTINDKPVASFDMGVGCEGQEVAFEDQSTINDANIESYTWDFDGLGNSTAQDPSFAFDTQGIHPVTLTVESTFGCIDEITQNVSVQSTPTADFSVDIGCLDASTQFIDQSQTEDENPINTWYWDINGDIKPNTENPSQIFNNTGTYTATLIVTPNNLCVSTVSKEFTIHELPIANFTSDNTCDNENTVFTDASTSTSTSIEAYSWQFDEMGTGTGDNEEFHFNQAGDYEVTLTITDDIGCESVNQQTITIHAAPVAAFDANRDIGPAPLTISFTNESAEAESYLWDFNDTDQSTSTETNPQFTYTELGDYEVALVSINELGCSDSATLAVTVAEPVKDLELVQISKEASDDRTNLSLTVRNNGNVAIRNFDIRIDLDHNSSVFEKYNGTLYKNQTVTFPLNFSFSNESNNIGYTCITLIDLDENYEDINLVNNEGCIDFDQKVIVENSYPNPVSSQDTQIRLNMILPTKAPVQIFLLDATGAVLYQDIYTSTNDGLNSFFIDVFSYKQGMYFIKVVYDQTESTQRFVKI</sequence>
<dbReference type="InterPro" id="IPR022409">
    <property type="entry name" value="PKD/Chitinase_dom"/>
</dbReference>